<evidence type="ECO:0000256" key="5">
    <source>
        <dbReference type="ARBA" id="ARBA00061401"/>
    </source>
</evidence>
<dbReference type="AlphaFoldDB" id="A0A4R2RU84"/>
<keyword evidence="9" id="KW-1185">Reference proteome</keyword>
<evidence type="ECO:0000256" key="2">
    <source>
        <dbReference type="ARBA" id="ARBA00022723"/>
    </source>
</evidence>
<sequence length="260" mass="28387">MNLLFIGDIVGKPGRKAVEELLPQVRKSYAVDFVIANAENAAGGNGLTRDIAHELLGRGIDVLTMGNHTWDKREILDFIDSEPKLLRPANYPVGTPGRGSAIFTLPNGKHLAVANYCGRIFMNPLECPFQHVGRLIESLRGKADYLFIDFHAEATSEKIAFGWHVNGRATAVVGTHTHVQTADERILPAGTAYISDVGMTGPRDGVLGVKKELVLNKFITQLPVRFETATGPIQMNAVLITLGLQGKAEKIERINIIKEV</sequence>
<proteinExistence type="inferred from homology"/>
<dbReference type="GO" id="GO:0004113">
    <property type="term" value="F:2',3'-cyclic-nucleotide 3'-phosphodiesterase activity"/>
    <property type="evidence" value="ECO:0007669"/>
    <property type="project" value="TreeGrafter"/>
</dbReference>
<dbReference type="InterPro" id="IPR005235">
    <property type="entry name" value="YmdB-like"/>
</dbReference>
<dbReference type="RefSeq" id="WP_131919645.1">
    <property type="nucleotide sequence ID" value="NZ_JAOQNU010000017.1"/>
</dbReference>
<evidence type="ECO:0000256" key="6">
    <source>
        <dbReference type="PIRSR" id="PIRSR004789-50"/>
    </source>
</evidence>
<dbReference type="Proteomes" id="UP000294813">
    <property type="component" value="Unassembled WGS sequence"/>
</dbReference>
<dbReference type="NCBIfam" id="TIGR00282">
    <property type="entry name" value="TIGR00282 family metallophosphoesterase"/>
    <property type="match status" value="1"/>
</dbReference>
<evidence type="ECO:0008006" key="10">
    <source>
        <dbReference type="Google" id="ProtNLM"/>
    </source>
</evidence>
<feature type="binding site" evidence="7">
    <location>
        <position position="39"/>
    </location>
    <ligand>
        <name>Fe cation</name>
        <dbReference type="ChEBI" id="CHEBI:24875"/>
        <label>1</label>
    </ligand>
</feature>
<feature type="binding site" evidence="7">
    <location>
        <position position="39"/>
    </location>
    <ligand>
        <name>Fe cation</name>
        <dbReference type="ChEBI" id="CHEBI:24875"/>
        <label>2</label>
    </ligand>
</feature>
<dbReference type="Gene3D" id="3.60.21.10">
    <property type="match status" value="1"/>
</dbReference>
<dbReference type="OrthoDB" id="9801109at2"/>
<evidence type="ECO:0000256" key="3">
    <source>
        <dbReference type="ARBA" id="ARBA00022801"/>
    </source>
</evidence>
<feature type="binding site" evidence="7">
    <location>
        <position position="8"/>
    </location>
    <ligand>
        <name>Fe cation</name>
        <dbReference type="ChEBI" id="CHEBI:24875"/>
        <label>1</label>
    </ligand>
</feature>
<dbReference type="SUPFAM" id="SSF56300">
    <property type="entry name" value="Metallo-dependent phosphatases"/>
    <property type="match status" value="1"/>
</dbReference>
<dbReference type="Pfam" id="PF13277">
    <property type="entry name" value="YmdB"/>
    <property type="match status" value="1"/>
</dbReference>
<keyword evidence="3" id="KW-0378">Hydrolase</keyword>
<evidence type="ECO:0000313" key="8">
    <source>
        <dbReference type="EMBL" id="TCP63481.1"/>
    </source>
</evidence>
<name>A0A4R2RU84_9FIRM</name>
<feature type="binding site" evidence="7">
    <location>
        <position position="40"/>
    </location>
    <ligand>
        <name>Fe cation</name>
        <dbReference type="ChEBI" id="CHEBI:24875"/>
        <label>1</label>
    </ligand>
</feature>
<dbReference type="InterPro" id="IPR029052">
    <property type="entry name" value="Metallo-depent_PP-like"/>
</dbReference>
<feature type="binding site" evidence="7">
    <location>
        <position position="151"/>
    </location>
    <ligand>
        <name>Fe cation</name>
        <dbReference type="ChEBI" id="CHEBI:24875"/>
        <label>2</label>
    </ligand>
</feature>
<dbReference type="CDD" id="cd07382">
    <property type="entry name" value="MPP_DR1281"/>
    <property type="match status" value="1"/>
</dbReference>
<feature type="binding site" evidence="7">
    <location>
        <position position="67"/>
    </location>
    <ligand>
        <name>Fe cation</name>
        <dbReference type="ChEBI" id="CHEBI:24875"/>
        <label>2</label>
    </ligand>
</feature>
<reference evidence="8 9" key="1">
    <citation type="submission" date="2019-03" db="EMBL/GenBank/DDBJ databases">
        <title>Genomic Encyclopedia of Type Strains, Phase IV (KMG-IV): sequencing the most valuable type-strain genomes for metagenomic binning, comparative biology and taxonomic classification.</title>
        <authorList>
            <person name="Goeker M."/>
        </authorList>
    </citation>
    <scope>NUCLEOTIDE SEQUENCE [LARGE SCALE GENOMIC DNA]</scope>
    <source>
        <strain evidence="8 9">DSM 11170</strain>
    </source>
</reference>
<protein>
    <recommendedName>
        <fullName evidence="10">TIGR00282 family metallophosphoesterase</fullName>
    </recommendedName>
</protein>
<comment type="caution">
    <text evidence="8">The sequence shown here is derived from an EMBL/GenBank/DDBJ whole genome shotgun (WGS) entry which is preliminary data.</text>
</comment>
<dbReference type="FunFam" id="3.60.21.10:FF:000016">
    <property type="entry name" value="Putative metallophosphoesterase"/>
    <property type="match status" value="1"/>
</dbReference>
<keyword evidence="2 7" id="KW-0479">Metal-binding</keyword>
<evidence type="ECO:0000256" key="4">
    <source>
        <dbReference type="ARBA" id="ARBA00023004"/>
    </source>
</evidence>
<dbReference type="GO" id="GO:0046872">
    <property type="term" value="F:metal ion binding"/>
    <property type="evidence" value="ECO:0007669"/>
    <property type="project" value="UniProtKB-KW"/>
</dbReference>
<feature type="binding site" evidence="7">
    <location>
        <position position="178"/>
    </location>
    <ligand>
        <name>Fe cation</name>
        <dbReference type="ChEBI" id="CHEBI:24875"/>
        <label>1</label>
    </ligand>
</feature>
<dbReference type="EMBL" id="SLXT01000018">
    <property type="protein sequence ID" value="TCP63481.1"/>
    <property type="molecule type" value="Genomic_DNA"/>
</dbReference>
<keyword evidence="4" id="KW-0408">Iron</keyword>
<accession>A0A4R2RU84</accession>
<comment type="cofactor">
    <cofactor evidence="1">
        <name>Fe(3+)</name>
        <dbReference type="ChEBI" id="CHEBI:29034"/>
    </cofactor>
</comment>
<dbReference type="PANTHER" id="PTHR36303">
    <property type="entry name" value="2',3'-CYCLIC-NUCLEOTIDE 2'-PHOSPHODIESTERASE"/>
    <property type="match status" value="1"/>
</dbReference>
<feature type="active site" description="Proton donor" evidence="6">
    <location>
        <position position="68"/>
    </location>
</feature>
<comment type="similarity">
    <text evidence="5">Belongs to the YmdB-like family.</text>
</comment>
<dbReference type="PANTHER" id="PTHR36303:SF1">
    <property type="entry name" value="2',3'-CYCLIC-NUCLEOTIDE 2'-PHOSPHODIESTERASE"/>
    <property type="match status" value="1"/>
</dbReference>
<feature type="binding site" evidence="7">
    <location>
        <position position="176"/>
    </location>
    <ligand>
        <name>Fe cation</name>
        <dbReference type="ChEBI" id="CHEBI:24875"/>
        <label>2</label>
    </ligand>
</feature>
<gene>
    <name evidence="8" type="ORF">EDD73_11824</name>
</gene>
<evidence type="ECO:0000256" key="7">
    <source>
        <dbReference type="PIRSR" id="PIRSR004789-51"/>
    </source>
</evidence>
<evidence type="ECO:0000256" key="1">
    <source>
        <dbReference type="ARBA" id="ARBA00001965"/>
    </source>
</evidence>
<evidence type="ECO:0000313" key="9">
    <source>
        <dbReference type="Proteomes" id="UP000294813"/>
    </source>
</evidence>
<organism evidence="8 9">
    <name type="scientific">Heliophilum fasciatum</name>
    <dbReference type="NCBI Taxonomy" id="35700"/>
    <lineage>
        <taxon>Bacteria</taxon>
        <taxon>Bacillati</taxon>
        <taxon>Bacillota</taxon>
        <taxon>Clostridia</taxon>
        <taxon>Eubacteriales</taxon>
        <taxon>Heliobacteriaceae</taxon>
        <taxon>Heliophilum</taxon>
    </lineage>
</organism>
<dbReference type="PIRSF" id="PIRSF004789">
    <property type="entry name" value="DR1281"/>
    <property type="match status" value="1"/>
</dbReference>